<keyword evidence="5" id="KW-0472">Membrane</keyword>
<evidence type="ECO:0000313" key="11">
    <source>
        <dbReference type="EMBL" id="PKZ68406.1"/>
    </source>
</evidence>
<evidence type="ECO:0000256" key="8">
    <source>
        <dbReference type="RuleBase" id="RU004004"/>
    </source>
</evidence>
<dbReference type="PANTHER" id="PTHR30604">
    <property type="entry name" value="PROTEIN TRANSPORT PROTEIN HOFQ"/>
    <property type="match status" value="1"/>
</dbReference>
<reference evidence="11 12" key="1">
    <citation type="submission" date="2017-12" db="EMBL/GenBank/DDBJ databases">
        <title>Phylogenetic diversity of female urinary microbiome.</title>
        <authorList>
            <person name="Thomas-White K."/>
            <person name="Wolfe A.J."/>
        </authorList>
    </citation>
    <scope>NUCLEOTIDE SEQUENCE [LARGE SCALE GENOMIC DNA]</scope>
    <source>
        <strain evidence="11 12">UMB0416</strain>
    </source>
</reference>
<feature type="chain" id="PRO_5014118324" evidence="9">
    <location>
        <begin position="31"/>
        <end position="777"/>
    </location>
</feature>
<dbReference type="Pfam" id="PF07660">
    <property type="entry name" value="STN"/>
    <property type="match status" value="1"/>
</dbReference>
<keyword evidence="3 9" id="KW-0732">Signal</keyword>
<keyword evidence="2 8" id="KW-0813">Transport</keyword>
<feature type="domain" description="Secretin/TonB short N-terminal" evidence="10">
    <location>
        <begin position="364"/>
        <end position="412"/>
    </location>
</feature>
<evidence type="ECO:0000256" key="9">
    <source>
        <dbReference type="SAM" id="SignalP"/>
    </source>
</evidence>
<dbReference type="Pfam" id="PF00263">
    <property type="entry name" value="Secretin"/>
    <property type="match status" value="1"/>
</dbReference>
<evidence type="ECO:0000259" key="10">
    <source>
        <dbReference type="SMART" id="SM00965"/>
    </source>
</evidence>
<evidence type="ECO:0000256" key="2">
    <source>
        <dbReference type="ARBA" id="ARBA00022448"/>
    </source>
</evidence>
<dbReference type="GO" id="GO:0009306">
    <property type="term" value="P:protein secretion"/>
    <property type="evidence" value="ECO:0007669"/>
    <property type="project" value="InterPro"/>
</dbReference>
<evidence type="ECO:0000256" key="3">
    <source>
        <dbReference type="ARBA" id="ARBA00022729"/>
    </source>
</evidence>
<dbReference type="Gene3D" id="3.30.1370.120">
    <property type="match status" value="1"/>
</dbReference>
<dbReference type="RefSeq" id="WP_101964670.1">
    <property type="nucleotide sequence ID" value="NZ_PKJS01000010.1"/>
</dbReference>
<dbReference type="Pfam" id="PF03958">
    <property type="entry name" value="Secretin_N"/>
    <property type="match status" value="1"/>
</dbReference>
<organism evidence="11 12">
    <name type="scientific">Faucicola osloensis</name>
    <name type="common">Moraxella osloensis</name>
    <dbReference type="NCBI Taxonomy" id="34062"/>
    <lineage>
        <taxon>Bacteria</taxon>
        <taxon>Pseudomonadati</taxon>
        <taxon>Pseudomonadota</taxon>
        <taxon>Gammaproteobacteria</taxon>
        <taxon>Moraxellales</taxon>
        <taxon>Moraxellaceae</taxon>
        <taxon>Faucicola</taxon>
    </lineage>
</organism>
<evidence type="ECO:0000256" key="7">
    <source>
        <dbReference type="RuleBase" id="RU004003"/>
    </source>
</evidence>
<dbReference type="Pfam" id="PF11741">
    <property type="entry name" value="AMIN"/>
    <property type="match status" value="2"/>
</dbReference>
<dbReference type="InterPro" id="IPR051808">
    <property type="entry name" value="Type_IV_pilus_biogenesis"/>
</dbReference>
<dbReference type="EMBL" id="PKJS01000010">
    <property type="protein sequence ID" value="PKZ68406.1"/>
    <property type="molecule type" value="Genomic_DNA"/>
</dbReference>
<dbReference type="GO" id="GO:0009279">
    <property type="term" value="C:cell outer membrane"/>
    <property type="evidence" value="ECO:0007669"/>
    <property type="project" value="UniProtKB-SubCell"/>
</dbReference>
<dbReference type="AlphaFoldDB" id="A0A2I1RH44"/>
<evidence type="ECO:0000313" key="12">
    <source>
        <dbReference type="Proteomes" id="UP000234914"/>
    </source>
</evidence>
<dbReference type="Proteomes" id="UP000234914">
    <property type="component" value="Unassembled WGS sequence"/>
</dbReference>
<evidence type="ECO:0000256" key="6">
    <source>
        <dbReference type="ARBA" id="ARBA00023237"/>
    </source>
</evidence>
<dbReference type="InterPro" id="IPR013355">
    <property type="entry name" value="Pilus_4_PilQ"/>
</dbReference>
<name>A0A2I1RH44_FAUOS</name>
<dbReference type="PANTHER" id="PTHR30604:SF1">
    <property type="entry name" value="DNA UTILIZATION PROTEIN HOFQ"/>
    <property type="match status" value="1"/>
</dbReference>
<gene>
    <name evidence="11" type="ORF">CYJ96_08450</name>
</gene>
<evidence type="ECO:0000256" key="4">
    <source>
        <dbReference type="ARBA" id="ARBA00022927"/>
    </source>
</evidence>
<dbReference type="InterPro" id="IPR004846">
    <property type="entry name" value="T2SS/T3SS_dom"/>
</dbReference>
<dbReference type="InterPro" id="IPR011662">
    <property type="entry name" value="Secretin/TonB_short_N"/>
</dbReference>
<dbReference type="PRINTS" id="PR00811">
    <property type="entry name" value="BCTERIALGSPD"/>
</dbReference>
<keyword evidence="4" id="KW-0653">Protein transport</keyword>
<evidence type="ECO:0000256" key="1">
    <source>
        <dbReference type="ARBA" id="ARBA00004370"/>
    </source>
</evidence>
<dbReference type="InterPro" id="IPR038591">
    <property type="entry name" value="NolW-like_sf"/>
</dbReference>
<dbReference type="InterPro" id="IPR001775">
    <property type="entry name" value="GspD/PilQ"/>
</dbReference>
<dbReference type="Gene3D" id="2.60.40.3470">
    <property type="match status" value="1"/>
</dbReference>
<comment type="subcellular location">
    <subcellularLocation>
        <location evidence="8">Cell outer membrane</location>
    </subcellularLocation>
    <subcellularLocation>
        <location evidence="1">Membrane</location>
    </subcellularLocation>
</comment>
<proteinExistence type="inferred from homology"/>
<dbReference type="InterPro" id="IPR021731">
    <property type="entry name" value="AMIN_dom"/>
</dbReference>
<dbReference type="NCBIfam" id="TIGR02515">
    <property type="entry name" value="IV_pilus_PilQ"/>
    <property type="match status" value="1"/>
</dbReference>
<dbReference type="Gene3D" id="3.30.1370.130">
    <property type="match status" value="1"/>
</dbReference>
<feature type="signal peptide" evidence="9">
    <location>
        <begin position="1"/>
        <end position="30"/>
    </location>
</feature>
<dbReference type="Gene3D" id="2.60.40.3500">
    <property type="match status" value="1"/>
</dbReference>
<keyword evidence="6" id="KW-0998">Cell outer membrane</keyword>
<dbReference type="SMART" id="SM00965">
    <property type="entry name" value="STN"/>
    <property type="match status" value="1"/>
</dbReference>
<comment type="caution">
    <text evidence="11">The sequence shown here is derived from an EMBL/GenBank/DDBJ whole genome shotgun (WGS) entry which is preliminary data.</text>
</comment>
<evidence type="ECO:0000256" key="5">
    <source>
        <dbReference type="ARBA" id="ARBA00023136"/>
    </source>
</evidence>
<dbReference type="InterPro" id="IPR005644">
    <property type="entry name" value="NolW-like"/>
</dbReference>
<comment type="similarity">
    <text evidence="7">Belongs to the bacterial secretin family.</text>
</comment>
<sequence>MNFNAYPFRTSTSKLAVAMSAMLVSSSVFATNTIRNISVTTPSAVLTELHIDFANSAVTPTAYELASPTRLVLDFPNVNNQIASRMQTYNQGYVKNITTLTNDSMTRMIIELSNQATFSTRVINNRLVVSMQPKTTAATNPAIVTPVVTTPVVSQPAVVTPAAVVTEAAPVIATPPPVVVQTPPPVAVVTQTPKAAPPANTMVVKVNPLLNPAAAVVQQYNYDGLAAINFNGTSNGGGNVSINLVNDSIPVDVQRMGDELVIRLTGATIPSRLQKQMTVGNGLVRDIIATNQGRNGVIRITMTGDYDYKAFQTGNQLNINIAPPKRLREPTIEERTYSGAPLSLEFQDVSVRTILEVLAQHTNTNIVASDSVSGNITLRLINVPWDQALDIILKSKNLDKRVNGNVIWVAPAAELAKQEADELKAQQEKKVLDPLRTEYIRLNYAKAENVRTLIEAGRATSDRSSGSTSLLTDRGTVTIDTRTNTLIVKDTAETISNIRDLISKIDIAVKQVMIEARIVSASDAFTKELGVKWGILSQGVHSNRNLLVGGSEQTIWDLKKYSMQSMTVNGQTVDYPSYTITRPDNLSVNLGAANPAGQIAFGLLSISDLLLDLELSAMQADNKGEVISSPKVLTSDKQTAKIMSGTQIPYQEASASGATSTSFKDAALSLEVTPNITPEGKIGLELLIENGTPNYSTNPVSIDKDSINTSVVVDDGQTVVLGGIFKNILGNNVTKVPFLGDLPYVDRFFKRTSKTNNKQELLIFVTPKLVNDTGRVN</sequence>
<accession>A0A2I1RH44</accession>
<protein>
    <submittedName>
        <fullName evidence="11">Type IV pilus secretin PilQ</fullName>
    </submittedName>
</protein>